<feature type="compositionally biased region" description="Low complexity" evidence="1">
    <location>
        <begin position="972"/>
        <end position="985"/>
    </location>
</feature>
<organism evidence="2 3">
    <name type="scientific">Thyridium curvatum</name>
    <dbReference type="NCBI Taxonomy" id="1093900"/>
    <lineage>
        <taxon>Eukaryota</taxon>
        <taxon>Fungi</taxon>
        <taxon>Dikarya</taxon>
        <taxon>Ascomycota</taxon>
        <taxon>Pezizomycotina</taxon>
        <taxon>Sordariomycetes</taxon>
        <taxon>Sordariomycetidae</taxon>
        <taxon>Thyridiales</taxon>
        <taxon>Thyridiaceae</taxon>
        <taxon>Thyridium</taxon>
    </lineage>
</organism>
<feature type="compositionally biased region" description="Polar residues" evidence="1">
    <location>
        <begin position="1241"/>
        <end position="1260"/>
    </location>
</feature>
<comment type="caution">
    <text evidence="2">The sequence shown here is derived from an EMBL/GenBank/DDBJ whole genome shotgun (WGS) entry which is preliminary data.</text>
</comment>
<feature type="compositionally biased region" description="Low complexity" evidence="1">
    <location>
        <begin position="750"/>
        <end position="759"/>
    </location>
</feature>
<feature type="compositionally biased region" description="Polar residues" evidence="1">
    <location>
        <begin position="1572"/>
        <end position="1582"/>
    </location>
</feature>
<feature type="compositionally biased region" description="Polar residues" evidence="1">
    <location>
        <begin position="767"/>
        <end position="777"/>
    </location>
</feature>
<feature type="compositionally biased region" description="Polar residues" evidence="1">
    <location>
        <begin position="702"/>
        <end position="714"/>
    </location>
</feature>
<feature type="compositionally biased region" description="Basic and acidic residues" evidence="1">
    <location>
        <begin position="1300"/>
        <end position="1309"/>
    </location>
</feature>
<evidence type="ECO:0000313" key="2">
    <source>
        <dbReference type="EMBL" id="TPX07840.1"/>
    </source>
</evidence>
<feature type="compositionally biased region" description="Basic residues" evidence="1">
    <location>
        <begin position="912"/>
        <end position="922"/>
    </location>
</feature>
<protein>
    <submittedName>
        <fullName evidence="2">Uncharacterized protein</fullName>
    </submittedName>
</protein>
<dbReference type="InParanoid" id="A0A507AUF2"/>
<accession>A0A507AUF2</accession>
<evidence type="ECO:0000313" key="3">
    <source>
        <dbReference type="Proteomes" id="UP000319257"/>
    </source>
</evidence>
<feature type="region of interest" description="Disordered" evidence="1">
    <location>
        <begin position="376"/>
        <end position="822"/>
    </location>
</feature>
<feature type="compositionally biased region" description="Basic and acidic residues" evidence="1">
    <location>
        <begin position="999"/>
        <end position="1014"/>
    </location>
</feature>
<feature type="compositionally biased region" description="Low complexity" evidence="1">
    <location>
        <begin position="1113"/>
        <end position="1125"/>
    </location>
</feature>
<feature type="compositionally biased region" description="Polar residues" evidence="1">
    <location>
        <begin position="951"/>
        <end position="971"/>
    </location>
</feature>
<feature type="compositionally biased region" description="Basic residues" evidence="1">
    <location>
        <begin position="432"/>
        <end position="447"/>
    </location>
</feature>
<feature type="compositionally biased region" description="Basic residues" evidence="1">
    <location>
        <begin position="1102"/>
        <end position="1112"/>
    </location>
</feature>
<name>A0A507AUF2_9PEZI</name>
<feature type="compositionally biased region" description="Polar residues" evidence="1">
    <location>
        <begin position="560"/>
        <end position="575"/>
    </location>
</feature>
<feature type="compositionally biased region" description="Basic and acidic residues" evidence="1">
    <location>
        <begin position="1216"/>
        <end position="1228"/>
    </location>
</feature>
<feature type="compositionally biased region" description="Basic and acidic residues" evidence="1">
    <location>
        <begin position="1183"/>
        <end position="1197"/>
    </location>
</feature>
<feature type="compositionally biased region" description="Low complexity" evidence="1">
    <location>
        <begin position="1711"/>
        <end position="1734"/>
    </location>
</feature>
<feature type="region of interest" description="Disordered" evidence="1">
    <location>
        <begin position="888"/>
        <end position="1314"/>
    </location>
</feature>
<gene>
    <name evidence="2" type="ORF">E0L32_010527</name>
</gene>
<feature type="compositionally biased region" description="Basic residues" evidence="1">
    <location>
        <begin position="661"/>
        <end position="671"/>
    </location>
</feature>
<feature type="compositionally biased region" description="Low complexity" evidence="1">
    <location>
        <begin position="1645"/>
        <end position="1660"/>
    </location>
</feature>
<feature type="compositionally biased region" description="Low complexity" evidence="1">
    <location>
        <begin position="1133"/>
        <end position="1142"/>
    </location>
</feature>
<reference evidence="2 3" key="1">
    <citation type="submission" date="2019-06" db="EMBL/GenBank/DDBJ databases">
        <title>Draft genome sequence of the filamentous fungus Phialemoniopsis curvata isolated from diesel fuel.</title>
        <authorList>
            <person name="Varaljay V.A."/>
            <person name="Lyon W.J."/>
            <person name="Crouch A.L."/>
            <person name="Drake C.E."/>
            <person name="Hollomon J.M."/>
            <person name="Nadeau L.J."/>
            <person name="Nunn H.S."/>
            <person name="Stevenson B.S."/>
            <person name="Bojanowski C.L."/>
            <person name="Crookes-Goodson W.J."/>
        </authorList>
    </citation>
    <scope>NUCLEOTIDE SEQUENCE [LARGE SCALE GENOMIC DNA]</scope>
    <source>
        <strain evidence="2 3">D216</strain>
    </source>
</reference>
<dbReference type="Proteomes" id="UP000319257">
    <property type="component" value="Unassembled WGS sequence"/>
</dbReference>
<dbReference type="RefSeq" id="XP_030989551.1">
    <property type="nucleotide sequence ID" value="XM_031133155.1"/>
</dbReference>
<dbReference type="EMBL" id="SKBQ01000085">
    <property type="protein sequence ID" value="TPX07840.1"/>
    <property type="molecule type" value="Genomic_DNA"/>
</dbReference>
<feature type="compositionally biased region" description="Polar residues" evidence="1">
    <location>
        <begin position="624"/>
        <end position="638"/>
    </location>
</feature>
<sequence>MSRQENLTEASSSTLSAASPLSKPPHTDYFCGRFVDRGDGWPEDITWWKDFLMLDLGKECFKDIQSVYQQVQEKHSDKKLPDWPFYLFGPRDLMLHLEEYLKTGSTNKYKASHVLPDHIRSGKADERVFYGWPAELVQQGYNLFRRAASSPELTVEELLGDRCNEIKPVLESEDFARSLIFLDIFKKAEIVPSPGTSGFISSLRTKVFNLHFYRKRAFEVPPGFFLIQKNHELASPRHVMFALNSSNFNALREMNEQQTGVSQDDPNGSFYDDIWMTKMNYLQEIDQIVVRNAMRDAQIWLLAEECEERQADMHWGQQSFGKNGKLYTYQSHLGTFKFSPSGDGFPQAAYVVGENNRGRSGLDKDTLEGAMRAREEFKARNENEESKSEGSTNEDMADVRAEQDGEDPAEEAGPAEAGEDSNGPAKPEALKKNKHKKKNPKRKKAKKASTSSAAADEVKADDSGTSTVVDNDAEGSTEAGSIETAVKDRQGPELEEDDQSQDEDKTPVDGQTSEAIKSDDASPPPSSPRTITDGETTVQGSLSWDEEVAELEEKNAKPNDASQSFPNSKAPTETSAAEEPKVEKEITSTGPMPPNVAEPAVDSKSAPAQAVVEPQKSGSEEEPTPSSQPKATDVTTNAGPAMQLSLDEMGAMPPESVHNWQKVKARGKAKTTTKANAGAADSKKKGVGSQSLAPAAEVPSSKDLSSAQESTSPPTIRIGSGKFRARGAASSQIKGNASMPQAGQTSPMNTPAKKAITTAPPAPVNKATATTPANSTGPPVAARPNETAASGAPQLAPSSTQNGTEDRPAVTLPQREKPRNPAEMAKMGMKAFIAADLENKRAAKEKAALEKEKAEKAAMLAKEKAEQAAMLAKEKAEKAAMLAEEKAAKLEKKKIAHQEGVNAQAEPGANKQSRKAASKTSRKPAIVSTSASEDDTSVSTAAPKPSEKQAKTASNAGTDTSPGTTSDAETPSATEALKASLAAAEPPKPAPVVQQSFEIDSHRWPSLGDSKEPEMPENSTETCDDPNHSIPLTQSTNEKPPGFKSVQPERPVESKQPDQPTQQPAKKKKHWETFNWSAETQSSNKKEGTSKPHPRPPAPRHASTKRALRKKAAAAALKRTTAPKPAVDKEESTSSALASSSAKDSENTRKASPSTVFSTDKSGSTQPFSFAVAATKPAPRCNDQTHHAADPVEKGPAGKEPPTGQKAAETPTQASKRSETASSEKADAPKTVMSLPGAAANASQSTAQKQKQVASTTTAAEKQHVPGSATQVQEKPAENSATPGILGTHVAQATSSAVTADRKPVDKGKGRVGPGLYTVLEQDEVASNAAPVEKIQQQVPGSVTEVQGKSVEDSATPSILGTHVAQVTHSAVTADKKPVDKGKGRVGPGLYIILEQDEVASDAAPVEHIQQQVPRSVAEVQLKLAPLVVNGTSVVQGSFSATPADEKAIDKVKEHETTGTPIVSDPPIQTTPQNVQLPPSELPPVRVREVSPSDPNSVAIPATTASHTESITDAGVTDYDHSEESPQQQLSIAREQQEQSPPPSWKAFKVPRHDRPGALSDPLPFRSEDFSVPSSLLMTSPTLTPPQEDFHTQQTPSEQAPSQKTPSETPSKQAASEQFPSQNTPSEPTPSQKTPSERASSPCFSQQSSSQESQVESVQQPMHSQRAPRGEPPRNFAKPGPRMRQQPPPFSGFHRRYRPQSMSRSPAPTMPRARQQQATPTTYQQQPAAVAAAG</sequence>
<feature type="compositionally biased region" description="Polar residues" evidence="1">
    <location>
        <begin position="1467"/>
        <end position="1477"/>
    </location>
</feature>
<proteinExistence type="predicted"/>
<feature type="region of interest" description="Disordered" evidence="1">
    <location>
        <begin position="1456"/>
        <end position="1734"/>
    </location>
</feature>
<evidence type="ECO:0000256" key="1">
    <source>
        <dbReference type="SAM" id="MobiDB-lite"/>
    </source>
</evidence>
<feature type="compositionally biased region" description="Low complexity" evidence="1">
    <location>
        <begin position="7"/>
        <end position="21"/>
    </location>
</feature>
<feature type="region of interest" description="Disordered" evidence="1">
    <location>
        <begin position="1"/>
        <end position="22"/>
    </location>
</feature>
<feature type="compositionally biased region" description="Polar residues" evidence="1">
    <location>
        <begin position="1150"/>
        <end position="1168"/>
    </location>
</feature>
<feature type="compositionally biased region" description="Basic and acidic residues" evidence="1">
    <location>
        <begin position="376"/>
        <end position="388"/>
    </location>
</feature>
<keyword evidence="3" id="KW-1185">Reference proteome</keyword>
<feature type="compositionally biased region" description="Polar residues" evidence="1">
    <location>
        <begin position="1592"/>
        <end position="1644"/>
    </location>
</feature>
<feature type="compositionally biased region" description="Basic and acidic residues" evidence="1">
    <location>
        <begin position="804"/>
        <end position="820"/>
    </location>
</feature>
<feature type="compositionally biased region" description="Polar residues" evidence="1">
    <location>
        <begin position="1074"/>
        <end position="1083"/>
    </location>
</feature>
<dbReference type="GeneID" id="41977974"/>
<feature type="compositionally biased region" description="Polar residues" evidence="1">
    <location>
        <begin position="529"/>
        <end position="542"/>
    </location>
</feature>
<feature type="compositionally biased region" description="Polar residues" evidence="1">
    <location>
        <begin position="729"/>
        <end position="749"/>
    </location>
</feature>